<feature type="region of interest" description="Disordered" evidence="3">
    <location>
        <begin position="542"/>
        <end position="570"/>
    </location>
</feature>
<keyword evidence="2" id="KW-0677">Repeat</keyword>
<feature type="compositionally biased region" description="Low complexity" evidence="3">
    <location>
        <begin position="553"/>
        <end position="568"/>
    </location>
</feature>
<keyword evidence="4" id="KW-1133">Transmembrane helix</keyword>
<keyword evidence="6" id="KW-1185">Reference proteome</keyword>
<sequence>MGTSVRRKSIFQEVGLDDFDLDPPVRRSTSISGSSGRKRPSPGVRFRSKDDVRVVERPKDEHLMGGERHETSLQPIASRASPSPPLAYSQSPLPGRTSIMYRFGAVLLLLCAAFPFLHSSPLSGRASLPLQPVSGGPIPEEAASHGSVILDRRADSPTDVCFRWAQQSALVNGTLYLYGGEATTEPSQDSNTWNNNFLSLDLTKTWQIASPSLTGLPQPSGPPNVSLGYLWNSHGSLFLYGGEFSWKPAVSPTANSLWEYNIASSSWIEHSNPQSSSGVSAPDDNASIQRAAEGAGVTIPSLGRGYYFGGHLDGYTTEGWSQSVPRLYLQSLLEFTFPGYSNNQVTAISNTEAGSTGVYRNITQGGLQADAGFTQRADGLLIYVPGFGDEGILLALAGGTNETYTQMNNINIYDIANSSWYTQATSGETPKVRVNPCAVIAAAPDGSSYNIYMFGGQNLIPYGDQTQYDEMWILTLPSFTWIQVDQSGQSVPYGRSGHTCNVWDAQMVMVGGYTGNESLSCETPGVYVFDLSAAEWVNQFTSTSPGADDNDSSNDGSSSGDDSTGANNPFNQQLAQKYSSSSPGGLEGSYGYTVPQVVIDVVGGDISGSATLTTPVNTATAGPLATGKPVTYTVTNPDGSTTTATTGPNPNNPSNNANDSGGSGVNVGAIIAGCVAGFFFLLACYLAFCAYLYRKQLQLYKRHVAMSQAQARGEKLPSIPGLLATNKGSSTTPSSTQQAASLRPWMTDGSDERSTRSGAGGGGVVAGVGGGGGGNGYSSVRRSSEASEGDANEDLLAGREPTFVGVMLNPRRSLRVINRD</sequence>
<keyword evidence="4" id="KW-0472">Membrane</keyword>
<evidence type="ECO:0000256" key="1">
    <source>
        <dbReference type="ARBA" id="ARBA00022441"/>
    </source>
</evidence>
<feature type="compositionally biased region" description="Low complexity" evidence="3">
    <location>
        <begin position="26"/>
        <end position="45"/>
    </location>
</feature>
<dbReference type="EMBL" id="ML993579">
    <property type="protein sequence ID" value="KAF2173400.1"/>
    <property type="molecule type" value="Genomic_DNA"/>
</dbReference>
<dbReference type="InterPro" id="IPR011043">
    <property type="entry name" value="Gal_Oxase/kelch_b-propeller"/>
</dbReference>
<gene>
    <name evidence="5" type="ORF">M409DRAFT_48384</name>
</gene>
<proteinExistence type="predicted"/>
<feature type="transmembrane region" description="Helical" evidence="4">
    <location>
        <begin position="667"/>
        <end position="693"/>
    </location>
</feature>
<dbReference type="SUPFAM" id="SSF117281">
    <property type="entry name" value="Kelch motif"/>
    <property type="match status" value="1"/>
</dbReference>
<feature type="region of interest" description="Disordered" evidence="3">
    <location>
        <begin position="18"/>
        <end position="89"/>
    </location>
</feature>
<feature type="compositionally biased region" description="Gly residues" evidence="3">
    <location>
        <begin position="758"/>
        <end position="776"/>
    </location>
</feature>
<feature type="compositionally biased region" description="Low complexity" evidence="3">
    <location>
        <begin position="729"/>
        <end position="741"/>
    </location>
</feature>
<dbReference type="Pfam" id="PF24681">
    <property type="entry name" value="Kelch_KLHDC2_KLHL20_DRC7"/>
    <property type="match status" value="1"/>
</dbReference>
<evidence type="ECO:0000313" key="6">
    <source>
        <dbReference type="Proteomes" id="UP000799537"/>
    </source>
</evidence>
<evidence type="ECO:0000256" key="2">
    <source>
        <dbReference type="ARBA" id="ARBA00022737"/>
    </source>
</evidence>
<keyword evidence="4" id="KW-0812">Transmembrane</keyword>
<dbReference type="SUPFAM" id="SSF50965">
    <property type="entry name" value="Galactose oxidase, central domain"/>
    <property type="match status" value="1"/>
</dbReference>
<dbReference type="InterPro" id="IPR015915">
    <property type="entry name" value="Kelch-typ_b-propeller"/>
</dbReference>
<evidence type="ECO:0000256" key="3">
    <source>
        <dbReference type="SAM" id="MobiDB-lite"/>
    </source>
</evidence>
<dbReference type="PANTHER" id="PTHR46093">
    <property type="entry name" value="ACYL-COA-BINDING DOMAIN-CONTAINING PROTEIN 5"/>
    <property type="match status" value="1"/>
</dbReference>
<dbReference type="AlphaFoldDB" id="A0A6A6D4V2"/>
<evidence type="ECO:0000256" key="4">
    <source>
        <dbReference type="SAM" id="Phobius"/>
    </source>
</evidence>
<feature type="compositionally biased region" description="Basic and acidic residues" evidence="3">
    <location>
        <begin position="47"/>
        <end position="71"/>
    </location>
</feature>
<evidence type="ECO:0000313" key="5">
    <source>
        <dbReference type="EMBL" id="KAF2173400.1"/>
    </source>
</evidence>
<name>A0A6A6D4V2_ZASCE</name>
<protein>
    <submittedName>
        <fullName evidence="5">Uncharacterized protein</fullName>
    </submittedName>
</protein>
<dbReference type="RefSeq" id="XP_033674289.1">
    <property type="nucleotide sequence ID" value="XM_033810922.1"/>
</dbReference>
<organism evidence="5 6">
    <name type="scientific">Zasmidium cellare ATCC 36951</name>
    <dbReference type="NCBI Taxonomy" id="1080233"/>
    <lineage>
        <taxon>Eukaryota</taxon>
        <taxon>Fungi</taxon>
        <taxon>Dikarya</taxon>
        <taxon>Ascomycota</taxon>
        <taxon>Pezizomycotina</taxon>
        <taxon>Dothideomycetes</taxon>
        <taxon>Dothideomycetidae</taxon>
        <taxon>Mycosphaerellales</taxon>
        <taxon>Mycosphaerellaceae</taxon>
        <taxon>Zasmidium</taxon>
    </lineage>
</organism>
<feature type="compositionally biased region" description="Low complexity" evidence="3">
    <location>
        <begin position="635"/>
        <end position="658"/>
    </location>
</feature>
<feature type="region of interest" description="Disordered" evidence="3">
    <location>
        <begin position="628"/>
        <end position="658"/>
    </location>
</feature>
<dbReference type="GeneID" id="54564194"/>
<dbReference type="Gene3D" id="2.120.10.80">
    <property type="entry name" value="Kelch-type beta propeller"/>
    <property type="match status" value="2"/>
</dbReference>
<keyword evidence="1" id="KW-0880">Kelch repeat</keyword>
<accession>A0A6A6D4V2</accession>
<reference evidence="5" key="1">
    <citation type="journal article" date="2020" name="Stud. Mycol.">
        <title>101 Dothideomycetes genomes: a test case for predicting lifestyles and emergence of pathogens.</title>
        <authorList>
            <person name="Haridas S."/>
            <person name="Albert R."/>
            <person name="Binder M."/>
            <person name="Bloem J."/>
            <person name="Labutti K."/>
            <person name="Salamov A."/>
            <person name="Andreopoulos B."/>
            <person name="Baker S."/>
            <person name="Barry K."/>
            <person name="Bills G."/>
            <person name="Bluhm B."/>
            <person name="Cannon C."/>
            <person name="Castanera R."/>
            <person name="Culley D."/>
            <person name="Daum C."/>
            <person name="Ezra D."/>
            <person name="Gonzalez J."/>
            <person name="Henrissat B."/>
            <person name="Kuo A."/>
            <person name="Liang C."/>
            <person name="Lipzen A."/>
            <person name="Lutzoni F."/>
            <person name="Magnuson J."/>
            <person name="Mondo S."/>
            <person name="Nolan M."/>
            <person name="Ohm R."/>
            <person name="Pangilinan J."/>
            <person name="Park H.-J."/>
            <person name="Ramirez L."/>
            <person name="Alfaro M."/>
            <person name="Sun H."/>
            <person name="Tritt A."/>
            <person name="Yoshinaga Y."/>
            <person name="Zwiers L.-H."/>
            <person name="Turgeon B."/>
            <person name="Goodwin S."/>
            <person name="Spatafora J."/>
            <person name="Crous P."/>
            <person name="Grigoriev I."/>
        </authorList>
    </citation>
    <scope>NUCLEOTIDE SEQUENCE</scope>
    <source>
        <strain evidence="5">ATCC 36951</strain>
    </source>
</reference>
<dbReference type="Proteomes" id="UP000799537">
    <property type="component" value="Unassembled WGS sequence"/>
</dbReference>
<dbReference type="OrthoDB" id="10251809at2759"/>
<dbReference type="PANTHER" id="PTHR46093:SF18">
    <property type="entry name" value="FIBRONECTIN TYPE-III DOMAIN-CONTAINING PROTEIN"/>
    <property type="match status" value="1"/>
</dbReference>
<feature type="region of interest" description="Disordered" evidence="3">
    <location>
        <begin position="725"/>
        <end position="796"/>
    </location>
</feature>